<protein>
    <submittedName>
        <fullName evidence="2">Uncharacterized protein</fullName>
    </submittedName>
</protein>
<reference evidence="2" key="1">
    <citation type="journal article" date="2022" name="bioRxiv">
        <title>Sequencing and chromosome-scale assembly of the giantPleurodeles waltlgenome.</title>
        <authorList>
            <person name="Brown T."/>
            <person name="Elewa A."/>
            <person name="Iarovenko S."/>
            <person name="Subramanian E."/>
            <person name="Araus A.J."/>
            <person name="Petzold A."/>
            <person name="Susuki M."/>
            <person name="Suzuki K.-i.T."/>
            <person name="Hayashi T."/>
            <person name="Toyoda A."/>
            <person name="Oliveira C."/>
            <person name="Osipova E."/>
            <person name="Leigh N.D."/>
            <person name="Simon A."/>
            <person name="Yun M.H."/>
        </authorList>
    </citation>
    <scope>NUCLEOTIDE SEQUENCE</scope>
    <source>
        <strain evidence="2">20211129_DDA</strain>
        <tissue evidence="2">Liver</tissue>
    </source>
</reference>
<gene>
    <name evidence="2" type="ORF">NDU88_004352</name>
</gene>
<name>A0AAV7SII4_PLEWA</name>
<evidence type="ECO:0000256" key="1">
    <source>
        <dbReference type="SAM" id="MobiDB-lite"/>
    </source>
</evidence>
<dbReference type="EMBL" id="JANPWB010000008">
    <property type="protein sequence ID" value="KAJ1163900.1"/>
    <property type="molecule type" value="Genomic_DNA"/>
</dbReference>
<dbReference type="Proteomes" id="UP001066276">
    <property type="component" value="Chromosome 4_2"/>
</dbReference>
<evidence type="ECO:0000313" key="2">
    <source>
        <dbReference type="EMBL" id="KAJ1163900.1"/>
    </source>
</evidence>
<evidence type="ECO:0000313" key="3">
    <source>
        <dbReference type="Proteomes" id="UP001066276"/>
    </source>
</evidence>
<proteinExistence type="predicted"/>
<comment type="caution">
    <text evidence="2">The sequence shown here is derived from an EMBL/GenBank/DDBJ whole genome shotgun (WGS) entry which is preliminary data.</text>
</comment>
<accession>A0AAV7SII4</accession>
<sequence length="102" mass="10431">MSPAQPIGAAGPGSLTVGLVCQLPPVVPPRECGELCASAILAACIKLQTGAPYRSDFHLRHVASMASSPLHCPGPSPAHSSTPNRDQPGDLLTPQPLPVPHS</sequence>
<organism evidence="2 3">
    <name type="scientific">Pleurodeles waltl</name>
    <name type="common">Iberian ribbed newt</name>
    <dbReference type="NCBI Taxonomy" id="8319"/>
    <lineage>
        <taxon>Eukaryota</taxon>
        <taxon>Metazoa</taxon>
        <taxon>Chordata</taxon>
        <taxon>Craniata</taxon>
        <taxon>Vertebrata</taxon>
        <taxon>Euteleostomi</taxon>
        <taxon>Amphibia</taxon>
        <taxon>Batrachia</taxon>
        <taxon>Caudata</taxon>
        <taxon>Salamandroidea</taxon>
        <taxon>Salamandridae</taxon>
        <taxon>Pleurodelinae</taxon>
        <taxon>Pleurodeles</taxon>
    </lineage>
</organism>
<keyword evidence="3" id="KW-1185">Reference proteome</keyword>
<feature type="region of interest" description="Disordered" evidence="1">
    <location>
        <begin position="66"/>
        <end position="102"/>
    </location>
</feature>
<dbReference type="AlphaFoldDB" id="A0AAV7SII4"/>